<dbReference type="AlphaFoldDB" id="A0A843VFD8"/>
<sequence length="63" mass="7050">MPLMYLPLLEDFDRASKYSWDWCDTCLSLSSVVYCMQVGCQGHLWFIDSSSVMVLGATTCGTS</sequence>
<comment type="caution">
    <text evidence="1">The sequence shown here is derived from an EMBL/GenBank/DDBJ whole genome shotgun (WGS) entry which is preliminary data.</text>
</comment>
<accession>A0A843VFD8</accession>
<evidence type="ECO:0000313" key="1">
    <source>
        <dbReference type="EMBL" id="MQL93856.1"/>
    </source>
</evidence>
<protein>
    <submittedName>
        <fullName evidence="1">Uncharacterized protein</fullName>
    </submittedName>
</protein>
<keyword evidence="2" id="KW-1185">Reference proteome</keyword>
<reference evidence="1" key="1">
    <citation type="submission" date="2017-07" db="EMBL/GenBank/DDBJ databases">
        <title>Taro Niue Genome Assembly and Annotation.</title>
        <authorList>
            <person name="Atibalentja N."/>
            <person name="Keating K."/>
            <person name="Fields C.J."/>
        </authorList>
    </citation>
    <scope>NUCLEOTIDE SEQUENCE</scope>
    <source>
        <strain evidence="1">Niue_2</strain>
        <tissue evidence="1">Leaf</tissue>
    </source>
</reference>
<dbReference type="EMBL" id="NMUH01001604">
    <property type="protein sequence ID" value="MQL93856.1"/>
    <property type="molecule type" value="Genomic_DNA"/>
</dbReference>
<proteinExistence type="predicted"/>
<name>A0A843VFD8_COLES</name>
<organism evidence="1 2">
    <name type="scientific">Colocasia esculenta</name>
    <name type="common">Wild taro</name>
    <name type="synonym">Arum esculentum</name>
    <dbReference type="NCBI Taxonomy" id="4460"/>
    <lineage>
        <taxon>Eukaryota</taxon>
        <taxon>Viridiplantae</taxon>
        <taxon>Streptophyta</taxon>
        <taxon>Embryophyta</taxon>
        <taxon>Tracheophyta</taxon>
        <taxon>Spermatophyta</taxon>
        <taxon>Magnoliopsida</taxon>
        <taxon>Liliopsida</taxon>
        <taxon>Araceae</taxon>
        <taxon>Aroideae</taxon>
        <taxon>Colocasieae</taxon>
        <taxon>Colocasia</taxon>
    </lineage>
</organism>
<gene>
    <name evidence="1" type="ORF">Taro_026503</name>
</gene>
<evidence type="ECO:0000313" key="2">
    <source>
        <dbReference type="Proteomes" id="UP000652761"/>
    </source>
</evidence>
<dbReference type="Proteomes" id="UP000652761">
    <property type="component" value="Unassembled WGS sequence"/>
</dbReference>